<dbReference type="EMBL" id="BMOM01000003">
    <property type="protein sequence ID" value="GGM00517.1"/>
    <property type="molecule type" value="Genomic_DNA"/>
</dbReference>
<dbReference type="Proteomes" id="UP000661918">
    <property type="component" value="Unassembled WGS sequence"/>
</dbReference>
<organism evidence="3 4">
    <name type="scientific">Deinococcus aerophilus</name>
    <dbReference type="NCBI Taxonomy" id="522488"/>
    <lineage>
        <taxon>Bacteria</taxon>
        <taxon>Thermotogati</taxon>
        <taxon>Deinococcota</taxon>
        <taxon>Deinococci</taxon>
        <taxon>Deinococcales</taxon>
        <taxon>Deinococcaceae</taxon>
        <taxon>Deinococcus</taxon>
    </lineage>
</organism>
<protein>
    <recommendedName>
        <fullName evidence="2">BD-FAE-like domain-containing protein</fullName>
    </recommendedName>
</protein>
<evidence type="ECO:0000256" key="1">
    <source>
        <dbReference type="ARBA" id="ARBA00022801"/>
    </source>
</evidence>
<dbReference type="InterPro" id="IPR050300">
    <property type="entry name" value="GDXG_lipolytic_enzyme"/>
</dbReference>
<feature type="domain" description="BD-FAE-like" evidence="2">
    <location>
        <begin position="86"/>
        <end position="182"/>
    </location>
</feature>
<dbReference type="SUPFAM" id="SSF53474">
    <property type="entry name" value="alpha/beta-Hydrolases"/>
    <property type="match status" value="1"/>
</dbReference>
<comment type="caution">
    <text evidence="3">The sequence shown here is derived from an EMBL/GenBank/DDBJ whole genome shotgun (WGS) entry which is preliminary data.</text>
</comment>
<sequence>MAYAPATNALRASLTAMPLRASVPSPTRAPRTPALTRAAGLGLASVALGVTLAACSPQAALNTLTPTRGLNVTQNVRYGPDPRNVLDVYAPQDVTGAPVVLFIHGGSWQGGDKEGHKFVGESLARAGYVTGVMNYRLAPQNRYPSYVQDAAAALKVLRERARSYGGSPDNLFVTGHSAGGFNAVEVVDNARWLREAGVPISAVRGVIGVAGPYSYDFRDFPSAVAFPAGATPDEVMPDRHVRPDAPPHLLLVAANDTTVAPANAANMEAALQRAGVPVKRTVLPGVNHITVMAAVARPLTFLGSTRQQMTYFIEAHRLK</sequence>
<keyword evidence="4" id="KW-1185">Reference proteome</keyword>
<accession>A0ABQ2GL41</accession>
<evidence type="ECO:0000313" key="3">
    <source>
        <dbReference type="EMBL" id="GGM00517.1"/>
    </source>
</evidence>
<dbReference type="InterPro" id="IPR049492">
    <property type="entry name" value="BD-FAE-like_dom"/>
</dbReference>
<dbReference type="Pfam" id="PF20434">
    <property type="entry name" value="BD-FAE"/>
    <property type="match status" value="1"/>
</dbReference>
<dbReference type="PANTHER" id="PTHR48081">
    <property type="entry name" value="AB HYDROLASE SUPERFAMILY PROTEIN C4A8.06C"/>
    <property type="match status" value="1"/>
</dbReference>
<name>A0ABQ2GL41_9DEIO</name>
<gene>
    <name evidence="3" type="ORF">GCM10010841_06420</name>
</gene>
<evidence type="ECO:0000259" key="2">
    <source>
        <dbReference type="Pfam" id="PF20434"/>
    </source>
</evidence>
<evidence type="ECO:0000313" key="4">
    <source>
        <dbReference type="Proteomes" id="UP000661918"/>
    </source>
</evidence>
<keyword evidence="1" id="KW-0378">Hydrolase</keyword>
<dbReference type="PANTHER" id="PTHR48081:SF9">
    <property type="entry name" value="CARBOXYLESTERASE"/>
    <property type="match status" value="1"/>
</dbReference>
<dbReference type="InterPro" id="IPR029058">
    <property type="entry name" value="AB_hydrolase_fold"/>
</dbReference>
<dbReference type="Gene3D" id="3.40.50.1820">
    <property type="entry name" value="alpha/beta hydrolase"/>
    <property type="match status" value="1"/>
</dbReference>
<reference evidence="4" key="1">
    <citation type="journal article" date="2019" name="Int. J. Syst. Evol. Microbiol.">
        <title>The Global Catalogue of Microorganisms (GCM) 10K type strain sequencing project: providing services to taxonomists for standard genome sequencing and annotation.</title>
        <authorList>
            <consortium name="The Broad Institute Genomics Platform"/>
            <consortium name="The Broad Institute Genome Sequencing Center for Infectious Disease"/>
            <person name="Wu L."/>
            <person name="Ma J."/>
        </authorList>
    </citation>
    <scope>NUCLEOTIDE SEQUENCE [LARGE SCALE GENOMIC DNA]</scope>
    <source>
        <strain evidence="4">JCM 15443</strain>
    </source>
</reference>
<proteinExistence type="predicted"/>